<dbReference type="InterPro" id="IPR050991">
    <property type="entry name" value="ECM_Regulatory_Proteins"/>
</dbReference>
<sequence>MKQPKAPNDLGGCSRPAFSPSAGLKGRLSSSHSVRQAQTITQLIPTTTCKEKDSTMIQSAQVVSVSTSEISLSWIPVYPGSPCALGYRVCWGVKGADVSLQICRSNLSTDATSFTITQLQSDTSFDITLEAWLGGSIFSEQWSSDALTNVGSPVTSLRVTSVNTYNFEVQWTCLTSPSCTLDYDVCWTDLSSSNSSGCTPTGEISDSTPSFIIPGLNSCTDYNITVSTTTAGGTFFETSVLARTPLSAESLRSLSAASVTNTSFVVWWEIPENSARCGYSLDICASNLYTNHKYCTSNATGTKWERVGLEACSLYDVTATLSVGHHVLPPVYISVATSRPNDTMLESVSVADMSRNNISVSWVPIYPGLPCSLGYQVCWGVAGVDPTIQACSSDLPRDARNFTIAGLRRRTNYTVQVMARFDGDVMSPPVQVVALTAEHDTRQKASQQCLLAGVPQTFLLADERRLTARRHKLKRLLRDV</sequence>
<dbReference type="Pfam" id="PF00041">
    <property type="entry name" value="fn3"/>
    <property type="match status" value="2"/>
</dbReference>
<dbReference type="InterPro" id="IPR036116">
    <property type="entry name" value="FN3_sf"/>
</dbReference>
<name>A0A7R9I7T3_9NEOP</name>
<dbReference type="SUPFAM" id="SSF49265">
    <property type="entry name" value="Fibronectin type III"/>
    <property type="match status" value="2"/>
</dbReference>
<dbReference type="EMBL" id="OD570192">
    <property type="protein sequence ID" value="CAD7448577.1"/>
    <property type="molecule type" value="Genomic_DNA"/>
</dbReference>
<dbReference type="PANTHER" id="PTHR46708">
    <property type="entry name" value="TENASCIN"/>
    <property type="match status" value="1"/>
</dbReference>
<feature type="domain" description="Fibronectin type-III" evidence="2">
    <location>
        <begin position="250"/>
        <end position="341"/>
    </location>
</feature>
<proteinExistence type="predicted"/>
<dbReference type="PANTHER" id="PTHR46708:SF2">
    <property type="entry name" value="FIBRONECTIN TYPE-III DOMAIN-CONTAINING PROTEIN"/>
    <property type="match status" value="1"/>
</dbReference>
<keyword evidence="1" id="KW-0677">Repeat</keyword>
<dbReference type="CDD" id="cd00063">
    <property type="entry name" value="FN3"/>
    <property type="match status" value="3"/>
</dbReference>
<gene>
    <name evidence="3" type="ORF">TBIB3V08_LOCUS10861</name>
</gene>
<accession>A0A7R9I7T3</accession>
<feature type="domain" description="Fibronectin type-III" evidence="2">
    <location>
        <begin position="56"/>
        <end position="153"/>
    </location>
</feature>
<evidence type="ECO:0000256" key="1">
    <source>
        <dbReference type="ARBA" id="ARBA00022737"/>
    </source>
</evidence>
<dbReference type="AlphaFoldDB" id="A0A7R9I7T3"/>
<evidence type="ECO:0000313" key="3">
    <source>
        <dbReference type="EMBL" id="CAD7448577.1"/>
    </source>
</evidence>
<dbReference type="PROSITE" id="PS50853">
    <property type="entry name" value="FN3"/>
    <property type="match status" value="4"/>
</dbReference>
<evidence type="ECO:0000259" key="2">
    <source>
        <dbReference type="PROSITE" id="PS50853"/>
    </source>
</evidence>
<dbReference type="InterPro" id="IPR013783">
    <property type="entry name" value="Ig-like_fold"/>
</dbReference>
<dbReference type="SMART" id="SM00060">
    <property type="entry name" value="FN3"/>
    <property type="match status" value="4"/>
</dbReference>
<feature type="domain" description="Fibronectin type-III" evidence="2">
    <location>
        <begin position="344"/>
        <end position="440"/>
    </location>
</feature>
<organism evidence="3">
    <name type="scientific">Timema bartmani</name>
    <dbReference type="NCBI Taxonomy" id="61472"/>
    <lineage>
        <taxon>Eukaryota</taxon>
        <taxon>Metazoa</taxon>
        <taxon>Ecdysozoa</taxon>
        <taxon>Arthropoda</taxon>
        <taxon>Hexapoda</taxon>
        <taxon>Insecta</taxon>
        <taxon>Pterygota</taxon>
        <taxon>Neoptera</taxon>
        <taxon>Polyneoptera</taxon>
        <taxon>Phasmatodea</taxon>
        <taxon>Timematodea</taxon>
        <taxon>Timematoidea</taxon>
        <taxon>Timematidae</taxon>
        <taxon>Timema</taxon>
    </lineage>
</organism>
<reference evidence="3" key="1">
    <citation type="submission" date="2020-11" db="EMBL/GenBank/DDBJ databases">
        <authorList>
            <person name="Tran Van P."/>
        </authorList>
    </citation>
    <scope>NUCLEOTIDE SEQUENCE</scope>
</reference>
<feature type="domain" description="Fibronectin type-III" evidence="2">
    <location>
        <begin position="154"/>
        <end position="247"/>
    </location>
</feature>
<protein>
    <recommendedName>
        <fullName evidence="2">Fibronectin type-III domain-containing protein</fullName>
    </recommendedName>
</protein>
<dbReference type="Gene3D" id="2.60.40.10">
    <property type="entry name" value="Immunoglobulins"/>
    <property type="match status" value="3"/>
</dbReference>
<dbReference type="InterPro" id="IPR003961">
    <property type="entry name" value="FN3_dom"/>
</dbReference>